<keyword evidence="3" id="KW-1185">Reference proteome</keyword>
<dbReference type="GO" id="GO:0005737">
    <property type="term" value="C:cytoplasm"/>
    <property type="evidence" value="ECO:0007669"/>
    <property type="project" value="TreeGrafter"/>
</dbReference>
<organism evidence="2 3">
    <name type="scientific">Microlunatus endophyticus</name>
    <dbReference type="NCBI Taxonomy" id="1716077"/>
    <lineage>
        <taxon>Bacteria</taxon>
        <taxon>Bacillati</taxon>
        <taxon>Actinomycetota</taxon>
        <taxon>Actinomycetes</taxon>
        <taxon>Propionibacteriales</taxon>
        <taxon>Propionibacteriaceae</taxon>
        <taxon>Microlunatus</taxon>
    </lineage>
</organism>
<accession>A0A917SCJ0</accession>
<feature type="domain" description="Calcineurin-like phosphoesterase" evidence="1">
    <location>
        <begin position="1"/>
        <end position="69"/>
    </location>
</feature>
<dbReference type="SUPFAM" id="SSF56300">
    <property type="entry name" value="Metallo-dependent phosphatases"/>
    <property type="match status" value="1"/>
</dbReference>
<reference evidence="2" key="2">
    <citation type="submission" date="2020-09" db="EMBL/GenBank/DDBJ databases">
        <authorList>
            <person name="Sun Q."/>
            <person name="Zhou Y."/>
        </authorList>
    </citation>
    <scope>NUCLEOTIDE SEQUENCE</scope>
    <source>
        <strain evidence="2">CGMCC 4.7306</strain>
    </source>
</reference>
<dbReference type="AlphaFoldDB" id="A0A917SCJ0"/>
<dbReference type="EMBL" id="BMMZ01000008">
    <property type="protein sequence ID" value="GGL70527.1"/>
    <property type="molecule type" value="Genomic_DNA"/>
</dbReference>
<name>A0A917SCJ0_9ACTN</name>
<evidence type="ECO:0000313" key="2">
    <source>
        <dbReference type="EMBL" id="GGL70527.1"/>
    </source>
</evidence>
<sequence>MLVAVFSDVHGNTVALRAVVAAAQLAAVDAFWVVGDLVANGPQPAEALGLLRSLPHLTAVRGNTDRYVLKGDLRGMIPAIDQPSTPQEVAALVDASAAHALDSRLHLRRRPP</sequence>
<dbReference type="InterPro" id="IPR029052">
    <property type="entry name" value="Metallo-depent_PP-like"/>
</dbReference>
<comment type="caution">
    <text evidence="2">The sequence shown here is derived from an EMBL/GenBank/DDBJ whole genome shotgun (WGS) entry which is preliminary data.</text>
</comment>
<reference evidence="2" key="1">
    <citation type="journal article" date="2014" name="Int. J. Syst. Evol. Microbiol.">
        <title>Complete genome sequence of Corynebacterium casei LMG S-19264T (=DSM 44701T), isolated from a smear-ripened cheese.</title>
        <authorList>
            <consortium name="US DOE Joint Genome Institute (JGI-PGF)"/>
            <person name="Walter F."/>
            <person name="Albersmeier A."/>
            <person name="Kalinowski J."/>
            <person name="Ruckert C."/>
        </authorList>
    </citation>
    <scope>NUCLEOTIDE SEQUENCE</scope>
    <source>
        <strain evidence="2">CGMCC 4.7306</strain>
    </source>
</reference>
<dbReference type="Proteomes" id="UP000613840">
    <property type="component" value="Unassembled WGS sequence"/>
</dbReference>
<dbReference type="PANTHER" id="PTHR42850">
    <property type="entry name" value="METALLOPHOSPHOESTERASE"/>
    <property type="match status" value="1"/>
</dbReference>
<dbReference type="Gene3D" id="3.60.21.10">
    <property type="match status" value="1"/>
</dbReference>
<gene>
    <name evidence="2" type="ORF">GCM10011575_31240</name>
</gene>
<dbReference type="InterPro" id="IPR004843">
    <property type="entry name" value="Calcineurin-like_PHP"/>
</dbReference>
<protein>
    <recommendedName>
        <fullName evidence="1">Calcineurin-like phosphoesterase domain-containing protein</fullName>
    </recommendedName>
</protein>
<dbReference type="Pfam" id="PF00149">
    <property type="entry name" value="Metallophos"/>
    <property type="match status" value="1"/>
</dbReference>
<dbReference type="RefSeq" id="WP_188896313.1">
    <property type="nucleotide sequence ID" value="NZ_BMMZ01000008.1"/>
</dbReference>
<dbReference type="GO" id="GO:0016791">
    <property type="term" value="F:phosphatase activity"/>
    <property type="evidence" value="ECO:0007669"/>
    <property type="project" value="TreeGrafter"/>
</dbReference>
<dbReference type="InterPro" id="IPR050126">
    <property type="entry name" value="Ap4A_hydrolase"/>
</dbReference>
<evidence type="ECO:0000259" key="1">
    <source>
        <dbReference type="Pfam" id="PF00149"/>
    </source>
</evidence>
<dbReference type="PANTHER" id="PTHR42850:SF2">
    <property type="entry name" value="BLL5683 PROTEIN"/>
    <property type="match status" value="1"/>
</dbReference>
<evidence type="ECO:0000313" key="3">
    <source>
        <dbReference type="Proteomes" id="UP000613840"/>
    </source>
</evidence>
<proteinExistence type="predicted"/>